<dbReference type="EC" id="2.7.13.3" evidence="2"/>
<name>A0AA37F446_9ACTN</name>
<evidence type="ECO:0000256" key="1">
    <source>
        <dbReference type="ARBA" id="ARBA00000085"/>
    </source>
</evidence>
<sequence length="163" mass="18779">MAERCPRRRRFAGAAIVLCGSLLSVGSVPTFVRGMVTWAAAYALGRAVAMHRAYTAGLEERAVRLEREREIEAERAAERERARIARDMHDVLAHAVSVMVVQAEAGPLAVRSNPERAEAAFHRRRQGERWTEWRWTGRRWTGWRRADRRTGWRRADRHPRAGR</sequence>
<evidence type="ECO:0000256" key="8">
    <source>
        <dbReference type="ARBA" id="ARBA00023012"/>
    </source>
</evidence>
<evidence type="ECO:0000256" key="7">
    <source>
        <dbReference type="ARBA" id="ARBA00022840"/>
    </source>
</evidence>
<evidence type="ECO:0000256" key="5">
    <source>
        <dbReference type="ARBA" id="ARBA00022741"/>
    </source>
</evidence>
<keyword evidence="5" id="KW-0547">Nucleotide-binding</keyword>
<keyword evidence="8" id="KW-0902">Two-component regulatory system</keyword>
<protein>
    <recommendedName>
        <fullName evidence="2">histidine kinase</fullName>
        <ecNumber evidence="2">2.7.13.3</ecNumber>
    </recommendedName>
</protein>
<evidence type="ECO:0000256" key="2">
    <source>
        <dbReference type="ARBA" id="ARBA00012438"/>
    </source>
</evidence>
<dbReference type="AlphaFoldDB" id="A0AA37F446"/>
<dbReference type="PANTHER" id="PTHR24421:SF10">
    <property type="entry name" value="NITRATE_NITRITE SENSOR PROTEIN NARQ"/>
    <property type="match status" value="1"/>
</dbReference>
<gene>
    <name evidence="10" type="ORF">GCM10010126_22100</name>
</gene>
<keyword evidence="4" id="KW-0808">Transferase</keyword>
<dbReference type="Pfam" id="PF07730">
    <property type="entry name" value="HisKA_3"/>
    <property type="match status" value="1"/>
</dbReference>
<dbReference type="InterPro" id="IPR050482">
    <property type="entry name" value="Sensor_HK_TwoCompSys"/>
</dbReference>
<reference evidence="10" key="1">
    <citation type="journal article" date="2014" name="Int. J. Syst. Evol. Microbiol.">
        <title>Complete genome sequence of Corynebacterium casei LMG S-19264T (=DSM 44701T), isolated from a smear-ripened cheese.</title>
        <authorList>
            <consortium name="US DOE Joint Genome Institute (JGI-PGF)"/>
            <person name="Walter F."/>
            <person name="Albersmeier A."/>
            <person name="Kalinowski J."/>
            <person name="Ruckert C."/>
        </authorList>
    </citation>
    <scope>NUCLEOTIDE SEQUENCE</scope>
    <source>
        <strain evidence="10">JCM 3093</strain>
    </source>
</reference>
<evidence type="ECO:0000313" key="10">
    <source>
        <dbReference type="EMBL" id="GGK62273.1"/>
    </source>
</evidence>
<proteinExistence type="predicted"/>
<evidence type="ECO:0000256" key="6">
    <source>
        <dbReference type="ARBA" id="ARBA00022777"/>
    </source>
</evidence>
<dbReference type="PANTHER" id="PTHR24421">
    <property type="entry name" value="NITRATE/NITRITE SENSOR PROTEIN NARX-RELATED"/>
    <property type="match status" value="1"/>
</dbReference>
<comment type="caution">
    <text evidence="10">The sequence shown here is derived from an EMBL/GenBank/DDBJ whole genome shotgun (WGS) entry which is preliminary data.</text>
</comment>
<evidence type="ECO:0000256" key="4">
    <source>
        <dbReference type="ARBA" id="ARBA00022679"/>
    </source>
</evidence>
<keyword evidence="6" id="KW-0418">Kinase</keyword>
<dbReference type="GO" id="GO:0016020">
    <property type="term" value="C:membrane"/>
    <property type="evidence" value="ECO:0007669"/>
    <property type="project" value="InterPro"/>
</dbReference>
<dbReference type="GO" id="GO:0005524">
    <property type="term" value="F:ATP binding"/>
    <property type="evidence" value="ECO:0007669"/>
    <property type="project" value="UniProtKB-KW"/>
</dbReference>
<evidence type="ECO:0000256" key="3">
    <source>
        <dbReference type="ARBA" id="ARBA00022553"/>
    </source>
</evidence>
<comment type="catalytic activity">
    <reaction evidence="1">
        <text>ATP + protein L-histidine = ADP + protein N-phospho-L-histidine.</text>
        <dbReference type="EC" id="2.7.13.3"/>
    </reaction>
</comment>
<dbReference type="EMBL" id="BMQD01000005">
    <property type="protein sequence ID" value="GGK62273.1"/>
    <property type="molecule type" value="Genomic_DNA"/>
</dbReference>
<keyword evidence="7" id="KW-0067">ATP-binding</keyword>
<dbReference type="GO" id="GO:0000155">
    <property type="term" value="F:phosphorelay sensor kinase activity"/>
    <property type="evidence" value="ECO:0007669"/>
    <property type="project" value="InterPro"/>
</dbReference>
<dbReference type="Gene3D" id="1.20.5.1930">
    <property type="match status" value="1"/>
</dbReference>
<dbReference type="InterPro" id="IPR011712">
    <property type="entry name" value="Sig_transdc_His_kin_sub3_dim/P"/>
</dbReference>
<organism evidence="10 11">
    <name type="scientific">Planomonospora parontospora</name>
    <dbReference type="NCBI Taxonomy" id="58119"/>
    <lineage>
        <taxon>Bacteria</taxon>
        <taxon>Bacillati</taxon>
        <taxon>Actinomycetota</taxon>
        <taxon>Actinomycetes</taxon>
        <taxon>Streptosporangiales</taxon>
        <taxon>Streptosporangiaceae</taxon>
        <taxon>Planomonospora</taxon>
    </lineage>
</organism>
<accession>A0AA37F446</accession>
<reference evidence="10" key="2">
    <citation type="submission" date="2022-09" db="EMBL/GenBank/DDBJ databases">
        <authorList>
            <person name="Sun Q."/>
            <person name="Ohkuma M."/>
        </authorList>
    </citation>
    <scope>NUCLEOTIDE SEQUENCE</scope>
    <source>
        <strain evidence="10">JCM 3093</strain>
    </source>
</reference>
<dbReference type="GO" id="GO:0046983">
    <property type="term" value="F:protein dimerization activity"/>
    <property type="evidence" value="ECO:0007669"/>
    <property type="project" value="InterPro"/>
</dbReference>
<dbReference type="Proteomes" id="UP000627984">
    <property type="component" value="Unassembled WGS sequence"/>
</dbReference>
<keyword evidence="3" id="KW-0597">Phosphoprotein</keyword>
<evidence type="ECO:0000259" key="9">
    <source>
        <dbReference type="Pfam" id="PF07730"/>
    </source>
</evidence>
<feature type="domain" description="Signal transduction histidine kinase subgroup 3 dimerisation and phosphoacceptor" evidence="9">
    <location>
        <begin position="80"/>
        <end position="124"/>
    </location>
</feature>
<evidence type="ECO:0000313" key="11">
    <source>
        <dbReference type="Proteomes" id="UP000627984"/>
    </source>
</evidence>